<dbReference type="InterPro" id="IPR019800">
    <property type="entry name" value="Glyco_hydro_3_AS"/>
</dbReference>
<dbReference type="EMBL" id="JACRSX010000001">
    <property type="protein sequence ID" value="MBC8561105.1"/>
    <property type="molecule type" value="Genomic_DNA"/>
</dbReference>
<evidence type="ECO:0000256" key="4">
    <source>
        <dbReference type="ARBA" id="ARBA00022801"/>
    </source>
</evidence>
<comment type="caution">
    <text evidence="7">The sequence shown here is derived from an EMBL/GenBank/DDBJ whole genome shotgun (WGS) entry which is preliminary data.</text>
</comment>
<protein>
    <recommendedName>
        <fullName evidence="3">beta-N-acetylhexosaminidase</fullName>
        <ecNumber evidence="3">3.2.1.52</ecNumber>
    </recommendedName>
</protein>
<dbReference type="InterPro" id="IPR001764">
    <property type="entry name" value="Glyco_hydro_3_N"/>
</dbReference>
<dbReference type="Proteomes" id="UP000606193">
    <property type="component" value="Unassembled WGS sequence"/>
</dbReference>
<dbReference type="Gene3D" id="3.20.20.300">
    <property type="entry name" value="Glycoside hydrolase, family 3, N-terminal domain"/>
    <property type="match status" value="1"/>
</dbReference>
<organism evidence="7 8">
    <name type="scientific">Jutongia huaianensis</name>
    <dbReference type="NCBI Taxonomy" id="2763668"/>
    <lineage>
        <taxon>Bacteria</taxon>
        <taxon>Bacillati</taxon>
        <taxon>Bacillota</taxon>
        <taxon>Clostridia</taxon>
        <taxon>Lachnospirales</taxon>
        <taxon>Lachnospiraceae</taxon>
        <taxon>Jutongia</taxon>
    </lineage>
</organism>
<sequence>MIRVEHERKDTWLQKIKYGKKLCAAGLSISLIVSTVLTGCELPEKSHRNNVYVPPASTDAASTEEPDVIGMSDEDATYASLEYLDLMTDEEKVGQLFTVNLEQMDDTKGEYYEHKKITKTMKENLQKYPVGGVILFSRNIWNRKQTKKLIRKLQKNAAMPMFISVDEEGGDVARIGNNKKMKTDTFPTMEEIGKTQDADYVYYMASTIGSQIGELGFNVDFAPVADVKTSEMNSEIGTRSFGDDPKRVAEFVSAYVKGLESQNICSTLKHFPGQGSSSGDTHQGSVDIDSSISKLRKIDFVPFVSGIEAGADFVMVSHISVSRVTETSEPASVSKLIMTTILREELDYSGLIVTDAFDMACITDKYSAAEAAVKSFNAGADIILMPQDLPEAYDAILSKVKSGKITEKRLNDTVQRILKLKFQKGIMTLEDTAQKKMGD</sequence>
<evidence type="ECO:0000256" key="3">
    <source>
        <dbReference type="ARBA" id="ARBA00012663"/>
    </source>
</evidence>
<keyword evidence="5" id="KW-0326">Glycosidase</keyword>
<evidence type="ECO:0000259" key="6">
    <source>
        <dbReference type="Pfam" id="PF00933"/>
    </source>
</evidence>
<comment type="similarity">
    <text evidence="2">Belongs to the glycosyl hydrolase 3 family.</text>
</comment>
<feature type="domain" description="Glycoside hydrolase family 3 N-terminal" evidence="6">
    <location>
        <begin position="90"/>
        <end position="420"/>
    </location>
</feature>
<evidence type="ECO:0000256" key="2">
    <source>
        <dbReference type="ARBA" id="ARBA00005336"/>
    </source>
</evidence>
<proteinExistence type="inferred from homology"/>
<comment type="catalytic activity">
    <reaction evidence="1">
        <text>Hydrolysis of terminal non-reducing N-acetyl-D-hexosamine residues in N-acetyl-beta-D-hexosaminides.</text>
        <dbReference type="EC" id="3.2.1.52"/>
    </reaction>
</comment>
<dbReference type="RefSeq" id="WP_249296875.1">
    <property type="nucleotide sequence ID" value="NZ_JACRSX010000001.1"/>
</dbReference>
<dbReference type="InterPro" id="IPR036962">
    <property type="entry name" value="Glyco_hydro_3_N_sf"/>
</dbReference>
<evidence type="ECO:0000313" key="7">
    <source>
        <dbReference type="EMBL" id="MBC8561105.1"/>
    </source>
</evidence>
<dbReference type="EC" id="3.2.1.52" evidence="3"/>
<gene>
    <name evidence="7" type="ORF">H8704_00420</name>
</gene>
<dbReference type="InterPro" id="IPR050226">
    <property type="entry name" value="NagZ_Beta-hexosaminidase"/>
</dbReference>
<evidence type="ECO:0000313" key="8">
    <source>
        <dbReference type="Proteomes" id="UP000606193"/>
    </source>
</evidence>
<dbReference type="PANTHER" id="PTHR30480">
    <property type="entry name" value="BETA-HEXOSAMINIDASE-RELATED"/>
    <property type="match status" value="1"/>
</dbReference>
<dbReference type="Pfam" id="PF00933">
    <property type="entry name" value="Glyco_hydro_3"/>
    <property type="match status" value="1"/>
</dbReference>
<dbReference type="PROSITE" id="PS00775">
    <property type="entry name" value="GLYCOSYL_HYDROL_F3"/>
    <property type="match status" value="1"/>
</dbReference>
<dbReference type="GO" id="GO:0016787">
    <property type="term" value="F:hydrolase activity"/>
    <property type="evidence" value="ECO:0007669"/>
    <property type="project" value="UniProtKB-KW"/>
</dbReference>
<name>A0ABR7MXJ0_9FIRM</name>
<keyword evidence="8" id="KW-1185">Reference proteome</keyword>
<accession>A0ABR7MXJ0</accession>
<dbReference type="PANTHER" id="PTHR30480:SF13">
    <property type="entry name" value="BETA-HEXOSAMINIDASE"/>
    <property type="match status" value="1"/>
</dbReference>
<dbReference type="InterPro" id="IPR017853">
    <property type="entry name" value="GH"/>
</dbReference>
<dbReference type="SUPFAM" id="SSF51445">
    <property type="entry name" value="(Trans)glycosidases"/>
    <property type="match status" value="1"/>
</dbReference>
<evidence type="ECO:0000256" key="5">
    <source>
        <dbReference type="ARBA" id="ARBA00023295"/>
    </source>
</evidence>
<evidence type="ECO:0000256" key="1">
    <source>
        <dbReference type="ARBA" id="ARBA00001231"/>
    </source>
</evidence>
<keyword evidence="4 7" id="KW-0378">Hydrolase</keyword>
<reference evidence="7 8" key="1">
    <citation type="submission" date="2020-08" db="EMBL/GenBank/DDBJ databases">
        <title>Genome public.</title>
        <authorList>
            <person name="Liu C."/>
            <person name="Sun Q."/>
        </authorList>
    </citation>
    <scope>NUCLEOTIDE SEQUENCE [LARGE SCALE GENOMIC DNA]</scope>
    <source>
        <strain evidence="7 8">NSJ-37</strain>
    </source>
</reference>